<protein>
    <submittedName>
        <fullName evidence="2">Uncharacterized protein</fullName>
    </submittedName>
</protein>
<feature type="chain" id="PRO_5039554942" evidence="1">
    <location>
        <begin position="27"/>
        <end position="180"/>
    </location>
</feature>
<proteinExistence type="predicted"/>
<evidence type="ECO:0000313" key="2">
    <source>
        <dbReference type="EMBL" id="HIU13045.1"/>
    </source>
</evidence>
<sequence length="180" mass="19933">MRSQRKLAALLMSLSMVVTMPYTAFATEPTVTDSNPVSASSAERQGDVVQGVAVTENTLFQDSTPDAHYQATFTLDTSGFAKEVVKVEVGGNFQFYTEDQLDDYLANEDTIEPGTSYEEFTLSGYRATEYKAGMFTTGVAMDLAATGQANYLYELSEIEENIWQTSLPLPGGQYYYDYFI</sequence>
<accession>A0A9D1KZU1</accession>
<comment type="caution">
    <text evidence="2">The sequence shown here is derived from an EMBL/GenBank/DDBJ whole genome shotgun (WGS) entry which is preliminary data.</text>
</comment>
<reference evidence="2" key="1">
    <citation type="submission" date="2020-10" db="EMBL/GenBank/DDBJ databases">
        <authorList>
            <person name="Gilroy R."/>
        </authorList>
    </citation>
    <scope>NUCLEOTIDE SEQUENCE</scope>
    <source>
        <strain evidence="2">CHK195-11698</strain>
    </source>
</reference>
<feature type="signal peptide" evidence="1">
    <location>
        <begin position="1"/>
        <end position="26"/>
    </location>
</feature>
<organism evidence="2 3">
    <name type="scientific">Candidatus Fimiplasma intestinipullorum</name>
    <dbReference type="NCBI Taxonomy" id="2840825"/>
    <lineage>
        <taxon>Bacteria</taxon>
        <taxon>Bacillati</taxon>
        <taxon>Bacillota</taxon>
        <taxon>Clostridia</taxon>
        <taxon>Eubacteriales</taxon>
        <taxon>Candidatus Fimiplasma</taxon>
    </lineage>
</organism>
<dbReference type="EMBL" id="DVMJ01000021">
    <property type="protein sequence ID" value="HIU13045.1"/>
    <property type="molecule type" value="Genomic_DNA"/>
</dbReference>
<gene>
    <name evidence="2" type="ORF">IAD15_03135</name>
</gene>
<reference evidence="2" key="2">
    <citation type="journal article" date="2021" name="PeerJ">
        <title>Extensive microbial diversity within the chicken gut microbiome revealed by metagenomics and culture.</title>
        <authorList>
            <person name="Gilroy R."/>
            <person name="Ravi A."/>
            <person name="Getino M."/>
            <person name="Pursley I."/>
            <person name="Horton D.L."/>
            <person name="Alikhan N.F."/>
            <person name="Baker D."/>
            <person name="Gharbi K."/>
            <person name="Hall N."/>
            <person name="Watson M."/>
            <person name="Adriaenssens E.M."/>
            <person name="Foster-Nyarko E."/>
            <person name="Jarju S."/>
            <person name="Secka A."/>
            <person name="Antonio M."/>
            <person name="Oren A."/>
            <person name="Chaudhuri R.R."/>
            <person name="La Ragione R."/>
            <person name="Hildebrand F."/>
            <person name="Pallen M.J."/>
        </authorList>
    </citation>
    <scope>NUCLEOTIDE SEQUENCE</scope>
    <source>
        <strain evidence="2">CHK195-11698</strain>
    </source>
</reference>
<keyword evidence="1" id="KW-0732">Signal</keyword>
<feature type="non-terminal residue" evidence="2">
    <location>
        <position position="180"/>
    </location>
</feature>
<dbReference type="AlphaFoldDB" id="A0A9D1KZU1"/>
<name>A0A9D1KZU1_9FIRM</name>
<evidence type="ECO:0000313" key="3">
    <source>
        <dbReference type="Proteomes" id="UP000824175"/>
    </source>
</evidence>
<evidence type="ECO:0000256" key="1">
    <source>
        <dbReference type="SAM" id="SignalP"/>
    </source>
</evidence>
<dbReference type="Proteomes" id="UP000824175">
    <property type="component" value="Unassembled WGS sequence"/>
</dbReference>